<evidence type="ECO:0000313" key="2">
    <source>
        <dbReference type="Proteomes" id="UP000708208"/>
    </source>
</evidence>
<keyword evidence="2" id="KW-1185">Reference proteome</keyword>
<comment type="caution">
    <text evidence="1">The sequence shown here is derived from an EMBL/GenBank/DDBJ whole genome shotgun (WGS) entry which is preliminary data.</text>
</comment>
<evidence type="ECO:0000313" key="1">
    <source>
        <dbReference type="EMBL" id="CAG7820608.1"/>
    </source>
</evidence>
<dbReference type="AlphaFoldDB" id="A0A8J2LDV2"/>
<dbReference type="OrthoDB" id="5987340at2759"/>
<reference evidence="1" key="1">
    <citation type="submission" date="2021-06" db="EMBL/GenBank/DDBJ databases">
        <authorList>
            <person name="Hodson N. C."/>
            <person name="Mongue J. A."/>
            <person name="Jaron S. K."/>
        </authorList>
    </citation>
    <scope>NUCLEOTIDE SEQUENCE</scope>
</reference>
<organism evidence="1 2">
    <name type="scientific">Allacma fusca</name>
    <dbReference type="NCBI Taxonomy" id="39272"/>
    <lineage>
        <taxon>Eukaryota</taxon>
        <taxon>Metazoa</taxon>
        <taxon>Ecdysozoa</taxon>
        <taxon>Arthropoda</taxon>
        <taxon>Hexapoda</taxon>
        <taxon>Collembola</taxon>
        <taxon>Symphypleona</taxon>
        <taxon>Sminthuridae</taxon>
        <taxon>Allacma</taxon>
    </lineage>
</organism>
<gene>
    <name evidence="1" type="ORF">AFUS01_LOCUS30992</name>
</gene>
<protein>
    <submittedName>
        <fullName evidence="1">Uncharacterized protein</fullName>
    </submittedName>
</protein>
<dbReference type="EMBL" id="CAJVCH010484471">
    <property type="protein sequence ID" value="CAG7820608.1"/>
    <property type="molecule type" value="Genomic_DNA"/>
</dbReference>
<dbReference type="Proteomes" id="UP000708208">
    <property type="component" value="Unassembled WGS sequence"/>
</dbReference>
<proteinExistence type="predicted"/>
<accession>A0A8J2LDV2</accession>
<name>A0A8J2LDV2_9HEXA</name>
<sequence>METDIIQIEACLNSRPISALSSDPKDLDALTPGHFITGSALIPIPEQNFVEEPISHLSRWKLQQKIATILEALEIFNKITATTNKGVSTGAYSNWRPSVGQ</sequence>